<dbReference type="Gene3D" id="2.60.40.1260">
    <property type="entry name" value="Lamin Tail domain"/>
    <property type="match status" value="1"/>
</dbReference>
<gene>
    <name evidence="4" type="ORF">LUA448_LOCUS13358</name>
    <name evidence="5" type="ORF">UJA718_LOCUS28359</name>
</gene>
<dbReference type="Gene3D" id="3.90.176.10">
    <property type="entry name" value="Toxin ADP-ribosyltransferase, Chain A, domain 1"/>
    <property type="match status" value="1"/>
</dbReference>
<evidence type="ECO:0000259" key="3">
    <source>
        <dbReference type="PROSITE" id="PS51841"/>
    </source>
</evidence>
<keyword evidence="6" id="KW-1185">Reference proteome</keyword>
<reference evidence="5" key="1">
    <citation type="submission" date="2021-02" db="EMBL/GenBank/DDBJ databases">
        <authorList>
            <person name="Nowell W R."/>
        </authorList>
    </citation>
    <scope>NUCLEOTIDE SEQUENCE</scope>
</reference>
<evidence type="ECO:0000256" key="1">
    <source>
        <dbReference type="ARBA" id="ARBA00023054"/>
    </source>
</evidence>
<dbReference type="AlphaFoldDB" id="A0A820XJ51"/>
<accession>A0A820XJ51</accession>
<dbReference type="PANTHER" id="PTHR45721:SF12">
    <property type="entry name" value="INTERMEDIATE FILAMENT PROTEIN IFA-1"/>
    <property type="match status" value="1"/>
</dbReference>
<protein>
    <recommendedName>
        <fullName evidence="3">LTD domain-containing protein</fullName>
    </recommendedName>
</protein>
<keyword evidence="1" id="KW-0175">Coiled coil</keyword>
<proteinExistence type="predicted"/>
<evidence type="ECO:0000313" key="6">
    <source>
        <dbReference type="Proteomes" id="UP000663873"/>
    </source>
</evidence>
<dbReference type="GO" id="GO:0006998">
    <property type="term" value="P:nuclear envelope organization"/>
    <property type="evidence" value="ECO:0007669"/>
    <property type="project" value="TreeGrafter"/>
</dbReference>
<feature type="compositionally biased region" description="Low complexity" evidence="2">
    <location>
        <begin position="123"/>
        <end position="140"/>
    </location>
</feature>
<comment type="caution">
    <text evidence="5">The sequence shown here is derived from an EMBL/GenBank/DDBJ whole genome shotgun (WGS) entry which is preliminary data.</text>
</comment>
<evidence type="ECO:0000313" key="5">
    <source>
        <dbReference type="EMBL" id="CAF4533864.1"/>
    </source>
</evidence>
<dbReference type="PANTHER" id="PTHR45721">
    <property type="entry name" value="LAMIN DM0-RELATED"/>
    <property type="match status" value="1"/>
</dbReference>
<dbReference type="GO" id="GO:0007097">
    <property type="term" value="P:nuclear migration"/>
    <property type="evidence" value="ECO:0007669"/>
    <property type="project" value="TreeGrafter"/>
</dbReference>
<evidence type="ECO:0000313" key="4">
    <source>
        <dbReference type="EMBL" id="CAF3354364.1"/>
    </source>
</evidence>
<name>A0A820XJ51_9BILA</name>
<dbReference type="EMBL" id="CAJOBP010008389">
    <property type="protein sequence ID" value="CAF4533864.1"/>
    <property type="molecule type" value="Genomic_DNA"/>
</dbReference>
<feature type="non-terminal residue" evidence="5">
    <location>
        <position position="1"/>
    </location>
</feature>
<dbReference type="InterPro" id="IPR036415">
    <property type="entry name" value="Lamin_tail_dom_sf"/>
</dbReference>
<dbReference type="SUPFAM" id="SSF74853">
    <property type="entry name" value="Lamin A/C globular tail domain"/>
    <property type="match status" value="1"/>
</dbReference>
<sequence length="281" mass="31365">KSGTRTLCSIEGSTCGKNISRHSYYKHEDEILLLTGTYLEVYSLISRSDKFHIVHLRQVKPPYEVLVSLFVNETSEPDTSRSEPSSLMKRPLHSVRTPQATCKQINVDDSSDDEPHQTHEHSAYGSHSSSSVVSGASDIQSSTKVKTNNVGIAKHLQIQKSSKGYIEISYVDRTGNSIVIENTSILGNSTVDMTGWSLRKTIDSKCTNVYKFPDNFNAKSRVPVRIIARNTSKKESTITRRDGETILIADTLPTWGIGKHATTQLLDERENEQSIYIQTFA</sequence>
<dbReference type="InterPro" id="IPR001322">
    <property type="entry name" value="Lamin_tail_dom"/>
</dbReference>
<dbReference type="GO" id="GO:0090435">
    <property type="term" value="P:protein localization to nuclear envelope"/>
    <property type="evidence" value="ECO:0007669"/>
    <property type="project" value="TreeGrafter"/>
</dbReference>
<dbReference type="Proteomes" id="UP000663873">
    <property type="component" value="Unassembled WGS sequence"/>
</dbReference>
<dbReference type="EMBL" id="CAJNYD010001614">
    <property type="protein sequence ID" value="CAF3354364.1"/>
    <property type="molecule type" value="Genomic_DNA"/>
</dbReference>
<organism evidence="5 6">
    <name type="scientific">Rotaria socialis</name>
    <dbReference type="NCBI Taxonomy" id="392032"/>
    <lineage>
        <taxon>Eukaryota</taxon>
        <taxon>Metazoa</taxon>
        <taxon>Spiralia</taxon>
        <taxon>Gnathifera</taxon>
        <taxon>Rotifera</taxon>
        <taxon>Eurotatoria</taxon>
        <taxon>Bdelloidea</taxon>
        <taxon>Philodinida</taxon>
        <taxon>Philodinidae</taxon>
        <taxon>Rotaria</taxon>
    </lineage>
</organism>
<dbReference type="GO" id="GO:0031507">
    <property type="term" value="P:heterochromatin formation"/>
    <property type="evidence" value="ECO:0007669"/>
    <property type="project" value="TreeGrafter"/>
</dbReference>
<dbReference type="GO" id="GO:0005652">
    <property type="term" value="C:nuclear lamina"/>
    <property type="evidence" value="ECO:0007669"/>
    <property type="project" value="TreeGrafter"/>
</dbReference>
<feature type="compositionally biased region" description="Polar residues" evidence="2">
    <location>
        <begin position="96"/>
        <end position="108"/>
    </location>
</feature>
<feature type="region of interest" description="Disordered" evidence="2">
    <location>
        <begin position="74"/>
        <end position="140"/>
    </location>
</feature>
<dbReference type="PROSITE" id="PS51841">
    <property type="entry name" value="LTD"/>
    <property type="match status" value="1"/>
</dbReference>
<evidence type="ECO:0000256" key="2">
    <source>
        <dbReference type="SAM" id="MobiDB-lite"/>
    </source>
</evidence>
<feature type="compositionally biased region" description="Basic and acidic residues" evidence="2">
    <location>
        <begin position="113"/>
        <end position="122"/>
    </location>
</feature>
<dbReference type="Proteomes" id="UP000663833">
    <property type="component" value="Unassembled WGS sequence"/>
</dbReference>
<dbReference type="GO" id="GO:0051664">
    <property type="term" value="P:nuclear pore localization"/>
    <property type="evidence" value="ECO:0007669"/>
    <property type="project" value="TreeGrafter"/>
</dbReference>
<feature type="domain" description="LTD" evidence="3">
    <location>
        <begin position="154"/>
        <end position="280"/>
    </location>
</feature>
<dbReference type="GO" id="GO:0005200">
    <property type="term" value="F:structural constituent of cytoskeleton"/>
    <property type="evidence" value="ECO:0007669"/>
    <property type="project" value="TreeGrafter"/>
</dbReference>